<evidence type="ECO:0000313" key="2">
    <source>
        <dbReference type="Proteomes" id="UP000598996"/>
    </source>
</evidence>
<keyword evidence="2" id="KW-1185">Reference proteome</keyword>
<dbReference type="RefSeq" id="WP_202995280.1">
    <property type="nucleotide sequence ID" value="NZ_JAENHO010000009.1"/>
</dbReference>
<proteinExistence type="predicted"/>
<name>A0ABS1VVW6_9ACTN</name>
<gene>
    <name evidence="1" type="ORF">JKJ07_30315</name>
</gene>
<evidence type="ECO:0000313" key="1">
    <source>
        <dbReference type="EMBL" id="MBL7258614.1"/>
    </source>
</evidence>
<accession>A0ABS1VVW6</accession>
<dbReference type="EMBL" id="JAENHO010000009">
    <property type="protein sequence ID" value="MBL7258614.1"/>
    <property type="molecule type" value="Genomic_DNA"/>
</dbReference>
<organism evidence="1 2">
    <name type="scientific">Paractinoplanes lichenicola</name>
    <dbReference type="NCBI Taxonomy" id="2802976"/>
    <lineage>
        <taxon>Bacteria</taxon>
        <taxon>Bacillati</taxon>
        <taxon>Actinomycetota</taxon>
        <taxon>Actinomycetes</taxon>
        <taxon>Micromonosporales</taxon>
        <taxon>Micromonosporaceae</taxon>
        <taxon>Paractinoplanes</taxon>
    </lineage>
</organism>
<reference evidence="1 2" key="1">
    <citation type="submission" date="2021-01" db="EMBL/GenBank/DDBJ databases">
        <title>Actinoplanes sp. nov. LDG1-01 isolated from lichen.</title>
        <authorList>
            <person name="Saeng-In P."/>
            <person name="Phongsopitanun W."/>
            <person name="Kanchanasin P."/>
            <person name="Yuki M."/>
            <person name="Kudo T."/>
            <person name="Ohkuma M."/>
            <person name="Tanasupawat S."/>
        </authorList>
    </citation>
    <scope>NUCLEOTIDE SEQUENCE [LARGE SCALE GENOMIC DNA]</scope>
    <source>
        <strain evidence="1 2">LDG1-01</strain>
    </source>
</reference>
<comment type="caution">
    <text evidence="1">The sequence shown here is derived from an EMBL/GenBank/DDBJ whole genome shotgun (WGS) entry which is preliminary data.</text>
</comment>
<protein>
    <submittedName>
        <fullName evidence="1">Uncharacterized protein</fullName>
    </submittedName>
</protein>
<sequence>MLPETTPDDDDVAELRDAFDRLDGLVELPADRRFIVITVPLTAGFPAIEAAVNAWTAARNCGWEYGNVHDEDWWVGEPG</sequence>
<dbReference type="Proteomes" id="UP000598996">
    <property type="component" value="Unassembled WGS sequence"/>
</dbReference>